<accession>A0A183KWJ6</accession>
<sequence length="116" mass="13140">MLRKNSKPGKPVKNKEGKPITDIQGQSKRWVEHFEELFNRPAPLNSSDIEAAHADIPIVFTKSMIELRMDIIQIKSGKATGPDNKPDEALKSDIKVTAKMLHILLKIWKEEQVPTD</sequence>
<dbReference type="Proteomes" id="UP000279833">
    <property type="component" value="Unassembled WGS sequence"/>
</dbReference>
<feature type="region of interest" description="Disordered" evidence="1">
    <location>
        <begin position="1"/>
        <end position="25"/>
    </location>
</feature>
<dbReference type="AlphaFoldDB" id="A0A183KWJ6"/>
<dbReference type="EMBL" id="UZAK01042513">
    <property type="protein sequence ID" value="VDP69121.1"/>
    <property type="molecule type" value="Genomic_DNA"/>
</dbReference>
<reference evidence="4" key="1">
    <citation type="submission" date="2016-06" db="UniProtKB">
        <authorList>
            <consortium name="WormBaseParasite"/>
        </authorList>
    </citation>
    <scope>IDENTIFICATION</scope>
</reference>
<protein>
    <submittedName>
        <fullName evidence="4">Transposase</fullName>
    </submittedName>
</protein>
<feature type="compositionally biased region" description="Basic residues" evidence="1">
    <location>
        <begin position="1"/>
        <end position="12"/>
    </location>
</feature>
<dbReference type="WBParaSite" id="SCUD_0001944301-mRNA-1">
    <property type="protein sequence ID" value="SCUD_0001944301-mRNA-1"/>
    <property type="gene ID" value="SCUD_0001944301"/>
</dbReference>
<reference evidence="2 3" key="2">
    <citation type="submission" date="2018-11" db="EMBL/GenBank/DDBJ databases">
        <authorList>
            <consortium name="Pathogen Informatics"/>
        </authorList>
    </citation>
    <scope>NUCLEOTIDE SEQUENCE [LARGE SCALE GENOMIC DNA]</scope>
    <source>
        <strain evidence="2">Dakar</strain>
        <strain evidence="3">Dakar, Senegal</strain>
    </source>
</reference>
<evidence type="ECO:0000313" key="2">
    <source>
        <dbReference type="EMBL" id="VDP69121.1"/>
    </source>
</evidence>
<evidence type="ECO:0000313" key="3">
    <source>
        <dbReference type="Proteomes" id="UP000279833"/>
    </source>
</evidence>
<name>A0A183KWJ6_9TREM</name>
<proteinExistence type="predicted"/>
<keyword evidence="3" id="KW-1185">Reference proteome</keyword>
<evidence type="ECO:0000313" key="4">
    <source>
        <dbReference type="WBParaSite" id="SCUD_0001944301-mRNA-1"/>
    </source>
</evidence>
<evidence type="ECO:0000256" key="1">
    <source>
        <dbReference type="SAM" id="MobiDB-lite"/>
    </source>
</evidence>
<gene>
    <name evidence="2" type="ORF">SCUD_LOCUS19439</name>
</gene>
<organism evidence="4">
    <name type="scientific">Schistosoma curassoni</name>
    <dbReference type="NCBI Taxonomy" id="6186"/>
    <lineage>
        <taxon>Eukaryota</taxon>
        <taxon>Metazoa</taxon>
        <taxon>Spiralia</taxon>
        <taxon>Lophotrochozoa</taxon>
        <taxon>Platyhelminthes</taxon>
        <taxon>Trematoda</taxon>
        <taxon>Digenea</taxon>
        <taxon>Strigeidida</taxon>
        <taxon>Schistosomatoidea</taxon>
        <taxon>Schistosomatidae</taxon>
        <taxon>Schistosoma</taxon>
    </lineage>
</organism>